<keyword evidence="11" id="KW-0282">Flagellum</keyword>
<evidence type="ECO:0000256" key="2">
    <source>
        <dbReference type="ARBA" id="ARBA00009677"/>
    </source>
</evidence>
<dbReference type="GeneID" id="63962028"/>
<dbReference type="OrthoDB" id="9804559at2"/>
<dbReference type="NCBIfam" id="TIGR03506">
    <property type="entry name" value="FlgEFG_subfam"/>
    <property type="match status" value="2"/>
</dbReference>
<dbReference type="InterPro" id="IPR012834">
    <property type="entry name" value="FlgG_G_neg"/>
</dbReference>
<feature type="domain" description="Flagellar basal body rod protein N-terminal" evidence="8">
    <location>
        <begin position="7"/>
        <end position="35"/>
    </location>
</feature>
<dbReference type="PANTHER" id="PTHR30435">
    <property type="entry name" value="FLAGELLAR PROTEIN"/>
    <property type="match status" value="1"/>
</dbReference>
<dbReference type="AlphaFoldDB" id="A0A0G4K7X0"/>
<comment type="similarity">
    <text evidence="2 7">Belongs to the flagella basal body rod proteins family.</text>
</comment>
<dbReference type="Pfam" id="PF06429">
    <property type="entry name" value="Flg_bbr_C"/>
    <property type="match status" value="1"/>
</dbReference>
<dbReference type="Pfam" id="PF00460">
    <property type="entry name" value="Flg_bb_rod"/>
    <property type="match status" value="1"/>
</dbReference>
<evidence type="ECO:0000259" key="8">
    <source>
        <dbReference type="Pfam" id="PF00460"/>
    </source>
</evidence>
<comment type="subunit">
    <text evidence="5">The basal body constitutes a major portion of the flagellar organelle and consists of four rings (L,P,S, and M) mounted on a central rod. The rod consists of about 26 subunits of FlgG in the distal portion, and FlgB, FlgC and FlgF are thought to build up the proximal portion of the rod with about 6 subunits each.</text>
</comment>
<evidence type="ECO:0000259" key="10">
    <source>
        <dbReference type="Pfam" id="PF22692"/>
    </source>
</evidence>
<evidence type="ECO:0000256" key="4">
    <source>
        <dbReference type="ARBA" id="ARBA00023143"/>
    </source>
</evidence>
<dbReference type="SUPFAM" id="SSF117143">
    <property type="entry name" value="Flagellar hook protein flgE"/>
    <property type="match status" value="1"/>
</dbReference>
<feature type="domain" description="Flagellar basal-body/hook protein C-terminal" evidence="9">
    <location>
        <begin position="218"/>
        <end position="262"/>
    </location>
</feature>
<dbReference type="InterPro" id="IPR020013">
    <property type="entry name" value="Flagellar_FlgE/F/G"/>
</dbReference>
<dbReference type="InterPro" id="IPR019776">
    <property type="entry name" value="Flagellar_basal_body_rod_CS"/>
</dbReference>
<dbReference type="EMBL" id="CVLB01000001">
    <property type="protein sequence ID" value="CRF33763.1"/>
    <property type="molecule type" value="Genomic_DNA"/>
</dbReference>
<dbReference type="Proteomes" id="UP000043763">
    <property type="component" value="Unassembled WGS sequence"/>
</dbReference>
<protein>
    <recommendedName>
        <fullName evidence="3 6">Flagellar basal-body rod protein FlgG</fullName>
    </recommendedName>
</protein>
<accession>A0A0G4K7X0</accession>
<evidence type="ECO:0000256" key="3">
    <source>
        <dbReference type="ARBA" id="ARBA00017948"/>
    </source>
</evidence>
<keyword evidence="12" id="KW-1185">Reference proteome</keyword>
<reference evidence="12" key="1">
    <citation type="submission" date="2015-04" db="EMBL/GenBank/DDBJ databases">
        <authorList>
            <person name="Mushtaq Mamoona"/>
        </authorList>
    </citation>
    <scope>NUCLEOTIDE SEQUENCE [LARGE SCALE GENOMIC DNA]</scope>
    <source>
        <strain evidence="12">AN4859/03</strain>
    </source>
</reference>
<dbReference type="GO" id="GO:0009426">
    <property type="term" value="C:bacterial-type flagellum basal body, distal rod"/>
    <property type="evidence" value="ECO:0007669"/>
    <property type="project" value="UniProtKB-UniRule"/>
</dbReference>
<evidence type="ECO:0000259" key="9">
    <source>
        <dbReference type="Pfam" id="PF06429"/>
    </source>
</evidence>
<dbReference type="InterPro" id="IPR037925">
    <property type="entry name" value="FlgE/F/G-like"/>
</dbReference>
<dbReference type="Pfam" id="PF22692">
    <property type="entry name" value="LlgE_F_G_D1"/>
    <property type="match status" value="1"/>
</dbReference>
<dbReference type="GO" id="GO:0071978">
    <property type="term" value="P:bacterial-type flagellum-dependent swarming motility"/>
    <property type="evidence" value="ECO:0007669"/>
    <property type="project" value="TreeGrafter"/>
</dbReference>
<dbReference type="NCBIfam" id="NF009456">
    <property type="entry name" value="PRK12816.1"/>
    <property type="match status" value="1"/>
</dbReference>
<evidence type="ECO:0000256" key="5">
    <source>
        <dbReference type="ARBA" id="ARBA00025933"/>
    </source>
</evidence>
<dbReference type="InterPro" id="IPR001444">
    <property type="entry name" value="Flag_bb_rod_N"/>
</dbReference>
<proteinExistence type="inferred from homology"/>
<gene>
    <name evidence="11" type="primary">flgG</name>
    <name evidence="11" type="ORF">BRSU_1655</name>
</gene>
<keyword evidence="11" id="KW-0969">Cilium</keyword>
<dbReference type="PANTHER" id="PTHR30435:SF19">
    <property type="entry name" value="FLAGELLAR BASAL-BODY ROD PROTEIN FLGG"/>
    <property type="match status" value="1"/>
</dbReference>
<evidence type="ECO:0000256" key="7">
    <source>
        <dbReference type="RuleBase" id="RU362116"/>
    </source>
</evidence>
<evidence type="ECO:0000256" key="1">
    <source>
        <dbReference type="ARBA" id="ARBA00004117"/>
    </source>
</evidence>
<dbReference type="NCBIfam" id="TIGR02488">
    <property type="entry name" value="flgG_G_neg"/>
    <property type="match status" value="1"/>
</dbReference>
<dbReference type="RefSeq" id="WP_020063899.1">
    <property type="nucleotide sequence ID" value="NZ_CVLB01000001.1"/>
</dbReference>
<keyword evidence="11" id="KW-0966">Cell projection</keyword>
<organism evidence="11 12">
    <name type="scientific">Brachyspira suanatina</name>
    <dbReference type="NCBI Taxonomy" id="381802"/>
    <lineage>
        <taxon>Bacteria</taxon>
        <taxon>Pseudomonadati</taxon>
        <taxon>Spirochaetota</taxon>
        <taxon>Spirochaetia</taxon>
        <taxon>Brachyspirales</taxon>
        <taxon>Brachyspiraceae</taxon>
        <taxon>Brachyspira</taxon>
    </lineage>
</organism>
<feature type="domain" description="Flagellar hook protein FlgE/F/G-like D1" evidence="10">
    <location>
        <begin position="96"/>
        <end position="161"/>
    </location>
</feature>
<dbReference type="InterPro" id="IPR010930">
    <property type="entry name" value="Flg_bb/hook_C_dom"/>
</dbReference>
<evidence type="ECO:0000313" key="12">
    <source>
        <dbReference type="Proteomes" id="UP000043763"/>
    </source>
</evidence>
<dbReference type="PROSITE" id="PS00588">
    <property type="entry name" value="FLAGELLA_BB_ROD"/>
    <property type="match status" value="1"/>
</dbReference>
<dbReference type="InterPro" id="IPR053967">
    <property type="entry name" value="LlgE_F_G-like_D1"/>
</dbReference>
<evidence type="ECO:0000256" key="6">
    <source>
        <dbReference type="NCBIfam" id="TIGR02488"/>
    </source>
</evidence>
<comment type="subcellular location">
    <subcellularLocation>
        <location evidence="1 7">Bacterial flagellum basal body</location>
    </subcellularLocation>
</comment>
<name>A0A0G4K7X0_9SPIR</name>
<sequence>MVRSLWTAASGMNGMQFKTDTIANNLANVNTIGYKKVRADFEDLIYQNLKIQGTPATEDTVTPVGLQTGLGVKSAATQKMFDQGSLQATGNKLDLALEGEGFFQVLMPDGSVSYTRDGSFKIDANGQLVTSNGYRLVPEIVFPENFLVEQISISREGVVSVKIGDENDPVEIGQITLHRFINQPGLLSIGDNLYKETIASGPAFEGEPGANGFPRIHQGFVEMSNVKVVDEMVDMIVAQRAYEMNSKAVQTSDNLLATVVNLKR</sequence>
<evidence type="ECO:0000313" key="11">
    <source>
        <dbReference type="EMBL" id="CRF33763.1"/>
    </source>
</evidence>
<keyword evidence="4 7" id="KW-0975">Bacterial flagellum</keyword>